<organism evidence="4 5">
    <name type="scientific">Enhygromyxa salina</name>
    <dbReference type="NCBI Taxonomy" id="215803"/>
    <lineage>
        <taxon>Bacteria</taxon>
        <taxon>Pseudomonadati</taxon>
        <taxon>Myxococcota</taxon>
        <taxon>Polyangia</taxon>
        <taxon>Nannocystales</taxon>
        <taxon>Nannocystaceae</taxon>
        <taxon>Enhygromyxa</taxon>
    </lineage>
</organism>
<evidence type="ECO:0000259" key="3">
    <source>
        <dbReference type="PROSITE" id="PS50110"/>
    </source>
</evidence>
<sequence length="157" mass="17271">MVIVEHTAQVMMESDKTPSRAQASNGASDGRQLLIVEDEAVIRFVLRCELEQHGFVVTEVEDGRGALEAFSRDPSCWAGAFVDFLLPDIHGDEVIEQLLELRPDLPVVLMTGDSDPSADATKGALTVLRKPFPLEQVRPLLEVMRQTAQTPTQEPCS</sequence>
<feature type="domain" description="Response regulatory" evidence="3">
    <location>
        <begin position="32"/>
        <end position="145"/>
    </location>
</feature>
<dbReference type="SMART" id="SM00448">
    <property type="entry name" value="REC"/>
    <property type="match status" value="1"/>
</dbReference>
<reference evidence="4 5" key="1">
    <citation type="submission" date="2018-03" db="EMBL/GenBank/DDBJ databases">
        <title>Draft Genome Sequences of the Obligatory Marine Myxobacteria Enhygromyxa salina SWB005.</title>
        <authorList>
            <person name="Poehlein A."/>
            <person name="Moghaddam J.A."/>
            <person name="Harms H."/>
            <person name="Alanjari M."/>
            <person name="Koenig G.M."/>
            <person name="Daniel R."/>
            <person name="Schaeberle T.F."/>
        </authorList>
    </citation>
    <scope>NUCLEOTIDE SEQUENCE [LARGE SCALE GENOMIC DNA]</scope>
    <source>
        <strain evidence="4 5">SWB005</strain>
    </source>
</reference>
<accession>A0A2S9XGK8</accession>
<dbReference type="GO" id="GO:0000160">
    <property type="term" value="P:phosphorelay signal transduction system"/>
    <property type="evidence" value="ECO:0007669"/>
    <property type="project" value="InterPro"/>
</dbReference>
<evidence type="ECO:0000256" key="2">
    <source>
        <dbReference type="PROSITE-ProRule" id="PRU00169"/>
    </source>
</evidence>
<dbReference type="PANTHER" id="PTHR44591">
    <property type="entry name" value="STRESS RESPONSE REGULATOR PROTEIN 1"/>
    <property type="match status" value="1"/>
</dbReference>
<keyword evidence="1 2" id="KW-0597">Phosphoprotein</keyword>
<dbReference type="SUPFAM" id="SSF52172">
    <property type="entry name" value="CheY-like"/>
    <property type="match status" value="1"/>
</dbReference>
<dbReference type="InterPro" id="IPR001789">
    <property type="entry name" value="Sig_transdc_resp-reg_receiver"/>
</dbReference>
<protein>
    <submittedName>
        <fullName evidence="4">Transcriptional regulatory protein TcrA</fullName>
    </submittedName>
</protein>
<dbReference type="EMBL" id="PVNK01000227">
    <property type="protein sequence ID" value="PRP91992.1"/>
    <property type="molecule type" value="Genomic_DNA"/>
</dbReference>
<dbReference type="PANTHER" id="PTHR44591:SF3">
    <property type="entry name" value="RESPONSE REGULATORY DOMAIN-CONTAINING PROTEIN"/>
    <property type="match status" value="1"/>
</dbReference>
<evidence type="ECO:0000313" key="5">
    <source>
        <dbReference type="Proteomes" id="UP000237968"/>
    </source>
</evidence>
<proteinExistence type="predicted"/>
<evidence type="ECO:0000313" key="4">
    <source>
        <dbReference type="EMBL" id="PRP91992.1"/>
    </source>
</evidence>
<name>A0A2S9XGK8_9BACT</name>
<dbReference type="Gene3D" id="3.40.50.2300">
    <property type="match status" value="1"/>
</dbReference>
<dbReference type="InterPro" id="IPR011006">
    <property type="entry name" value="CheY-like_superfamily"/>
</dbReference>
<keyword evidence="5" id="KW-1185">Reference proteome</keyword>
<dbReference type="AlphaFoldDB" id="A0A2S9XGK8"/>
<comment type="caution">
    <text evidence="4">The sequence shown here is derived from an EMBL/GenBank/DDBJ whole genome shotgun (WGS) entry which is preliminary data.</text>
</comment>
<evidence type="ECO:0000256" key="1">
    <source>
        <dbReference type="ARBA" id="ARBA00022553"/>
    </source>
</evidence>
<dbReference type="Proteomes" id="UP000237968">
    <property type="component" value="Unassembled WGS sequence"/>
</dbReference>
<dbReference type="InterPro" id="IPR050595">
    <property type="entry name" value="Bact_response_regulator"/>
</dbReference>
<feature type="modified residue" description="4-aspartylphosphate" evidence="2">
    <location>
        <position position="83"/>
    </location>
</feature>
<dbReference type="PROSITE" id="PS50110">
    <property type="entry name" value="RESPONSE_REGULATORY"/>
    <property type="match status" value="1"/>
</dbReference>
<dbReference type="Pfam" id="PF00072">
    <property type="entry name" value="Response_reg"/>
    <property type="match status" value="1"/>
</dbReference>
<gene>
    <name evidence="4" type="primary">tcrA</name>
    <name evidence="4" type="ORF">ENSA5_52030</name>
</gene>